<protein>
    <submittedName>
        <fullName evidence="1">Uncharacterized protein</fullName>
    </submittedName>
</protein>
<organism evidence="1">
    <name type="scientific">Aeromonas phage vB_AdhaM_G2</name>
    <dbReference type="NCBI Taxonomy" id="3238786"/>
    <lineage>
        <taxon>Viruses</taxon>
        <taxon>Duplodnaviria</taxon>
        <taxon>Heunggongvirae</taxon>
        <taxon>Uroviricota</taxon>
        <taxon>Caudoviricetes</taxon>
    </lineage>
</organism>
<gene>
    <name evidence="1" type="ORF">vBAdhaMG2_0331</name>
</gene>
<proteinExistence type="predicted"/>
<evidence type="ECO:0000313" key="1">
    <source>
        <dbReference type="EMBL" id="XDQ84665.1"/>
    </source>
</evidence>
<dbReference type="EMBL" id="PQ066597">
    <property type="protein sequence ID" value="XDQ84665.1"/>
    <property type="molecule type" value="Genomic_DNA"/>
</dbReference>
<reference evidence="1" key="1">
    <citation type="submission" date="2024-07" db="EMBL/GenBank/DDBJ databases">
        <title>Characterization of Aeromonas dhakensis bacteriophages.</title>
        <authorList>
            <person name="Ansari F."/>
            <person name="Tyagi A."/>
            <person name="Shashidhar R."/>
            <person name="Nagar V."/>
        </authorList>
    </citation>
    <scope>NUCLEOTIDE SEQUENCE</scope>
</reference>
<name>A0AB39TZX2_9CAUD</name>
<accession>A0AB39TZX2</accession>
<sequence length="92" mass="10680">MRPYQYTDKGESMVYITSYYSNVLGKTTISLSGKKVRGKTHSVKDDLKEIRKEINRHVPVEDRMVKGVDTLTITYFPHMDIESYMVSPSIQF</sequence>